<feature type="transmembrane region" description="Helical" evidence="8">
    <location>
        <begin position="924"/>
        <end position="944"/>
    </location>
</feature>
<dbReference type="Proteomes" id="UP000187209">
    <property type="component" value="Unassembled WGS sequence"/>
</dbReference>
<feature type="coiled-coil region" evidence="6">
    <location>
        <begin position="1301"/>
        <end position="1332"/>
    </location>
</feature>
<feature type="transmembrane region" description="Helical" evidence="8">
    <location>
        <begin position="724"/>
        <end position="740"/>
    </location>
</feature>
<feature type="transmembrane region" description="Helical" evidence="8">
    <location>
        <begin position="153"/>
        <end position="171"/>
    </location>
</feature>
<evidence type="ECO:0000256" key="2">
    <source>
        <dbReference type="ARBA" id="ARBA00007821"/>
    </source>
</evidence>
<evidence type="ECO:0000313" key="12">
    <source>
        <dbReference type="EMBL" id="OMJ96022.1"/>
    </source>
</evidence>
<feature type="domain" description="Piezo THU9 and anchor" evidence="11">
    <location>
        <begin position="1670"/>
        <end position="1857"/>
    </location>
</feature>
<dbReference type="GO" id="GO:0071260">
    <property type="term" value="P:cellular response to mechanical stimulus"/>
    <property type="evidence" value="ECO:0007669"/>
    <property type="project" value="TreeGrafter"/>
</dbReference>
<feature type="transmembrane region" description="Helical" evidence="8">
    <location>
        <begin position="1424"/>
        <end position="1444"/>
    </location>
</feature>
<keyword evidence="4 8" id="KW-1133">Transmembrane helix</keyword>
<dbReference type="InterPro" id="IPR056770">
    <property type="entry name" value="Piezo_THU9_anchor"/>
</dbReference>
<feature type="transmembrane region" description="Helical" evidence="8">
    <location>
        <begin position="618"/>
        <end position="638"/>
    </location>
</feature>
<feature type="transmembrane region" description="Helical" evidence="8">
    <location>
        <begin position="1150"/>
        <end position="1167"/>
    </location>
</feature>
<evidence type="ECO:0000256" key="1">
    <source>
        <dbReference type="ARBA" id="ARBA00004141"/>
    </source>
</evidence>
<evidence type="ECO:0000256" key="5">
    <source>
        <dbReference type="ARBA" id="ARBA00023136"/>
    </source>
</evidence>
<accession>A0A1R2D433</accession>
<proteinExistence type="inferred from homology"/>
<keyword evidence="13" id="KW-1185">Reference proteome</keyword>
<feature type="transmembrane region" description="Helical" evidence="8">
    <location>
        <begin position="20"/>
        <end position="37"/>
    </location>
</feature>
<feature type="transmembrane region" description="Helical" evidence="8">
    <location>
        <begin position="842"/>
        <end position="860"/>
    </location>
</feature>
<feature type="transmembrane region" description="Helical" evidence="8">
    <location>
        <begin position="284"/>
        <end position="302"/>
    </location>
</feature>
<feature type="transmembrane region" description="Helical" evidence="8">
    <location>
        <begin position="1396"/>
        <end position="1412"/>
    </location>
</feature>
<evidence type="ECO:0000256" key="6">
    <source>
        <dbReference type="SAM" id="Coils"/>
    </source>
</evidence>
<feature type="transmembrane region" description="Helical" evidence="8">
    <location>
        <begin position="587"/>
        <end position="606"/>
    </location>
</feature>
<feature type="transmembrane region" description="Helical" evidence="8">
    <location>
        <begin position="225"/>
        <end position="246"/>
    </location>
</feature>
<organism evidence="12 13">
    <name type="scientific">Stentor coeruleus</name>
    <dbReference type="NCBI Taxonomy" id="5963"/>
    <lineage>
        <taxon>Eukaryota</taxon>
        <taxon>Sar</taxon>
        <taxon>Alveolata</taxon>
        <taxon>Ciliophora</taxon>
        <taxon>Postciliodesmatophora</taxon>
        <taxon>Heterotrichea</taxon>
        <taxon>Heterotrichida</taxon>
        <taxon>Stentoridae</taxon>
        <taxon>Stentor</taxon>
    </lineage>
</organism>
<dbReference type="PANTHER" id="PTHR13167:SF25">
    <property type="entry name" value="PIEZO-TYPE MECHANOSENSITIVE ION CHANNEL COMPONENT"/>
    <property type="match status" value="1"/>
</dbReference>
<feature type="transmembrane region" description="Helical" evidence="8">
    <location>
        <begin position="433"/>
        <end position="449"/>
    </location>
</feature>
<dbReference type="GO" id="GO:0042391">
    <property type="term" value="P:regulation of membrane potential"/>
    <property type="evidence" value="ECO:0007669"/>
    <property type="project" value="TreeGrafter"/>
</dbReference>
<evidence type="ECO:0000313" key="13">
    <source>
        <dbReference type="Proteomes" id="UP000187209"/>
    </source>
</evidence>
<protein>
    <submittedName>
        <fullName evidence="12">Uncharacterized protein</fullName>
    </submittedName>
</protein>
<feature type="transmembrane region" description="Helical" evidence="8">
    <location>
        <begin position="785"/>
        <end position="808"/>
    </location>
</feature>
<feature type="transmembrane region" description="Helical" evidence="8">
    <location>
        <begin position="456"/>
        <end position="477"/>
    </location>
</feature>
<feature type="transmembrane region" description="Helical" evidence="8">
    <location>
        <begin position="511"/>
        <end position="527"/>
    </location>
</feature>
<dbReference type="Pfam" id="PF23188">
    <property type="entry name" value="THU_Piezo1"/>
    <property type="match status" value="1"/>
</dbReference>
<sequence length="2168" mass="252247">MLDGLLNTALLYIGIYNPTILTQGYSLLGLIMWTTYFRRTLISTLIYKLVIIYSILVLTAKLLLLTMYWINSSLSIFSDRELFTLIGIFLEKSFNYNMFMNFYPEVVGIITSISGILYRKRLNKSSQSQIRRSILETIVIINLLLTSLSNYTIVNTLYFIMLISWIAMWGYRINQRFLVHGIGAISLLTLIQIIFSGIFNLLPGINISDNSAIKFGILQLRIDTIFSYISTFSLFFTSVTLVRRLVVRNIYSIYPQNPLDRQPLVRLRTQGDELPTFFRRIMEYLTFTLIYGICVFNVFLWIANFNGYVHFLMLFWLFYSIIEKTMKKLMEVTRKIFIPILFIDCAFFYIYNLIELNASFFIGDYNKKYSIFYLICQIWTISMFLLLQRRFRKKKYDNHANSISTNIVIGVFLENSNKISLIVVFLIGLSRINVFHLGFMIIFLVFILSSDISKKYWIFLVYYTQFIILINYTMVILKESGTPLVSDKILQIIGFECRGIELVAGIFPKDYLVWMLLLSAAMQLSAYRSSYVRDRNEVIQTGTRSRVVIIFSKINQWLVFLFIWIVYIALFLAINMSALNILNLGRYLIFLILFAMHVINTSQLLNENFAKVDRYWNFIIYYSGLILVIRYLFQFLTFVPGLKVGSDFVGVKIYDDGALYESMATDCVILLMVEYQKTRTKVNRLGNMGSVDFLENFSVTALIKKKTILPSITFNMVKEKGAKYFVYLYIFIIIITAIFWRLSISMIIYLLTISIFIISIENYMQKNIKNQQDKSMLIMTQFRITLYKSLMIETLIYMVISYCCFFIRKSFLNDHYENSTWAYFVLGFSLFESTFLLSENYVYLIILILLTCERLFLDGIQGKFAPNPTPKSRKVNLSVKIIIESFTPSLILAIGFYKLTVVTIFNSLSVIVSIHMAPIKRLRFLFYCLFTISILQYLSFLVNLSHYDSPYKTPKNAPDPLWKYVYTDENSEQLSFLSLGNNISQTFGLIGDFLLFAVLGIYYAVFSLGPSEFSAVIKRSSSSIIKKQTSYKEIFYSSVHFFILFIVLIFISESSGLFSLCYCVFCLIAIFMATKILKCKSTFYNYLKLLRNFLIPLMCFELLAQSVFQLPVHNYLSSTTEEWLGIVGLTQLWAGGGSVPDDLSNKWKRIYFKIFTLGFILLAYWLMTTKDFGLFIDKLSQKYRVTAKKIGLEMAQAFNNSRLKQIKRHEEASAHTEKELEKLEDNVQKWNEKFYSSRYIEFGINKKRGDKPIDEFSLGDLKNKYKPGMKRLFQNMIIKLINPVIFKHFLCRMKLKKNLAIDNEEEERRKTIKEMEKMKEEKKEEEGKDKERKMTFSDEGDNLEVIIEKLKRKQYPYIINYKDWLKIFLFVICSSTQGIVFLCFFVNHFYYASLESLVFPMSVLCYGILAYPRPSPNYFRIMLIYTEAIFLIKFVINLYVWKFFSTNYSDTAKLGFNFAKNTYSQVLTPYVVLDAMCILTILAHEYFLIRCGLNDHTENELESLIQARTRKLTDLDERGFRKSLLFCTEKRIKTTFGNQVKDFFYKIGGGSNVDKPGCDYYTRTVLVQLLILLFLLFFFSQMAGEISNFSNVFVANSFPGSLVVALILQGGVMFIERYLYLDFTSKCEDIKENQVFPQSEFDEKGDLKSSKSSESSKSDEDSFEKKNSGRNLKTKFWFHLVLVIAIHILVFWYFPIYGNLIKNGKPDCEKMYNSFKCNNFQINSSLKAFYFLYFMYFVISGYQIKYGAPKSRAGEFFLTKSYNSLSNIIFLIYRGMPFLYEIRTLVDWTFTPTALNLMQWFKFEEIYANLYNTKCDQLEFADHPRGHKRKKSEKFFKGCCFLLGIILCILAPLIIFSSLNPIVFSNPLKEISLSVGIETGNSNFYDLSTVSIITSKESVSSSQWNSENFNEVNELSASDRNLMEKIVLSPYSDNYWEASNNSVSSLCLILKTKSSGVFLQAKYKFTREYPNSQQIVYSKDSAKLSYDEIWELHNVFCNNSSPAVSFNKNSAFSRVIRLVSTGTSILPIFITGNDNLKTDIDLRYHDFDYSKFWEIRSSATHNISLYVISENYSPVTFNFSVITFYISVVYLIGKILRMVISGGANNIPLVDMPNPDPFINVCIGIYVSRMNGCLDIEETLYYELIDMLRSPELMKMISGSSSIKKKND</sequence>
<feature type="transmembrane region" description="Helical" evidence="8">
    <location>
        <begin position="1367"/>
        <end position="1390"/>
    </location>
</feature>
<evidence type="ECO:0000256" key="8">
    <source>
        <dbReference type="SAM" id="Phobius"/>
    </source>
</evidence>
<feature type="transmembrane region" description="Helical" evidence="8">
    <location>
        <begin position="1464"/>
        <end position="1483"/>
    </location>
</feature>
<dbReference type="GO" id="GO:0050982">
    <property type="term" value="P:detection of mechanical stimulus"/>
    <property type="evidence" value="ECO:0007669"/>
    <property type="project" value="TreeGrafter"/>
</dbReference>
<feature type="transmembrane region" description="Helical" evidence="8">
    <location>
        <begin position="1676"/>
        <end position="1694"/>
    </location>
</feature>
<evidence type="ECO:0000256" key="3">
    <source>
        <dbReference type="ARBA" id="ARBA00022692"/>
    </source>
</evidence>
<feature type="region of interest" description="Disordered" evidence="7">
    <location>
        <begin position="1641"/>
        <end position="1667"/>
    </location>
</feature>
<feature type="domain" description="Piezo transmembrane helical unit" evidence="10">
    <location>
        <begin position="1374"/>
        <end position="1493"/>
    </location>
</feature>
<feature type="transmembrane region" description="Helical" evidence="8">
    <location>
        <begin position="1089"/>
        <end position="1108"/>
    </location>
</feature>
<feature type="domain" description="Piezo THU9 and anchor" evidence="11">
    <location>
        <begin position="1559"/>
        <end position="1621"/>
    </location>
</feature>
<feature type="transmembrane region" description="Helical" evidence="8">
    <location>
        <begin position="1057"/>
        <end position="1077"/>
    </location>
</feature>
<feature type="transmembrane region" description="Helical" evidence="8">
    <location>
        <begin position="890"/>
        <end position="912"/>
    </location>
</feature>
<dbReference type="PANTHER" id="PTHR13167">
    <property type="entry name" value="PIEZO-TYPE MECHANOSENSITIVE ION CHANNEL COMPONENT"/>
    <property type="match status" value="1"/>
</dbReference>
<feature type="transmembrane region" description="Helical" evidence="8">
    <location>
        <begin position="1835"/>
        <end position="1859"/>
    </location>
</feature>
<feature type="transmembrane region" description="Helical" evidence="8">
    <location>
        <begin position="369"/>
        <end position="387"/>
    </location>
</feature>
<feature type="transmembrane region" description="Helical" evidence="8">
    <location>
        <begin position="993"/>
        <end position="1013"/>
    </location>
</feature>
<comment type="subcellular location">
    <subcellularLocation>
        <location evidence="1">Membrane</location>
        <topology evidence="1">Multi-pass membrane protein</topology>
    </subcellularLocation>
</comment>
<dbReference type="Pfam" id="PF12166">
    <property type="entry name" value="Piezo_cap"/>
    <property type="match status" value="1"/>
</dbReference>
<comment type="caution">
    <text evidence="12">The sequence shown here is derived from an EMBL/GenBank/DDBJ whole genome shotgun (WGS) entry which is preliminary data.</text>
</comment>
<evidence type="ECO:0000256" key="4">
    <source>
        <dbReference type="ARBA" id="ARBA00022989"/>
    </source>
</evidence>
<feature type="transmembrane region" description="Helical" evidence="8">
    <location>
        <begin position="407"/>
        <end position="427"/>
    </location>
</feature>
<dbReference type="OrthoDB" id="313451at2759"/>
<name>A0A1R2D433_9CILI</name>
<feature type="transmembrane region" description="Helical" evidence="8">
    <location>
        <begin position="1592"/>
        <end position="1615"/>
    </location>
</feature>
<dbReference type="GO" id="GO:0008381">
    <property type="term" value="F:mechanosensitive monoatomic ion channel activity"/>
    <property type="evidence" value="ECO:0007669"/>
    <property type="project" value="InterPro"/>
</dbReference>
<keyword evidence="5 8" id="KW-0472">Membrane</keyword>
<evidence type="ECO:0000259" key="11">
    <source>
        <dbReference type="Pfam" id="PF24874"/>
    </source>
</evidence>
<feature type="domain" description="Piezo non-specific cation channel cap" evidence="9">
    <location>
        <begin position="1899"/>
        <end position="2159"/>
    </location>
</feature>
<keyword evidence="6" id="KW-0175">Coiled coil</keyword>
<reference evidence="12 13" key="1">
    <citation type="submission" date="2016-11" db="EMBL/GenBank/DDBJ databases">
        <title>The macronuclear genome of Stentor coeruleus: a giant cell with tiny introns.</title>
        <authorList>
            <person name="Slabodnick M."/>
            <person name="Ruby J.G."/>
            <person name="Reiff S.B."/>
            <person name="Swart E.C."/>
            <person name="Gosai S."/>
            <person name="Prabakaran S."/>
            <person name="Witkowska E."/>
            <person name="Larue G.E."/>
            <person name="Fisher S."/>
            <person name="Freeman R.M."/>
            <person name="Gunawardena J."/>
            <person name="Chu W."/>
            <person name="Stover N.A."/>
            <person name="Gregory B.D."/>
            <person name="Nowacki M."/>
            <person name="Derisi J."/>
            <person name="Roy S.W."/>
            <person name="Marshall W.F."/>
            <person name="Sood P."/>
        </authorList>
    </citation>
    <scope>NUCLEOTIDE SEQUENCE [LARGE SCALE GENOMIC DNA]</scope>
    <source>
        <strain evidence="12">WM001</strain>
    </source>
</reference>
<evidence type="ECO:0000259" key="9">
    <source>
        <dbReference type="Pfam" id="PF12166"/>
    </source>
</evidence>
<dbReference type="EMBL" id="MPUH01000004">
    <property type="protein sequence ID" value="OMJ96022.1"/>
    <property type="molecule type" value="Genomic_DNA"/>
</dbReference>
<evidence type="ECO:0000256" key="7">
    <source>
        <dbReference type="SAM" id="MobiDB-lite"/>
    </source>
</evidence>
<feature type="transmembrane region" description="Helical" evidence="8">
    <location>
        <begin position="98"/>
        <end position="118"/>
    </location>
</feature>
<comment type="similarity">
    <text evidence="2">Belongs to the PIEZO (TC 1.A.75) family.</text>
</comment>
<keyword evidence="3 8" id="KW-0812">Transmembrane</keyword>
<dbReference type="GO" id="GO:0016020">
    <property type="term" value="C:membrane"/>
    <property type="evidence" value="ECO:0007669"/>
    <property type="project" value="UniProtKB-SubCell"/>
</dbReference>
<evidence type="ECO:0000259" key="10">
    <source>
        <dbReference type="Pfam" id="PF23188"/>
    </source>
</evidence>
<gene>
    <name evidence="12" type="ORF">SteCoe_398</name>
</gene>
<feature type="transmembrane region" description="Helical" evidence="8">
    <location>
        <begin position="178"/>
        <end position="205"/>
    </location>
</feature>
<feature type="coiled-coil region" evidence="6">
    <location>
        <begin position="1206"/>
        <end position="1233"/>
    </location>
</feature>
<feature type="transmembrane region" description="Helical" evidence="8">
    <location>
        <begin position="554"/>
        <end position="575"/>
    </location>
</feature>
<feature type="transmembrane region" description="Helical" evidence="8">
    <location>
        <begin position="746"/>
        <end position="764"/>
    </location>
</feature>
<feature type="transmembrane region" description="Helical" evidence="8">
    <location>
        <begin position="49"/>
        <end position="70"/>
    </location>
</feature>
<feature type="transmembrane region" description="Helical" evidence="8">
    <location>
        <begin position="1560"/>
        <end position="1580"/>
    </location>
</feature>
<dbReference type="GO" id="GO:0005261">
    <property type="term" value="F:monoatomic cation channel activity"/>
    <property type="evidence" value="ECO:0007669"/>
    <property type="project" value="TreeGrafter"/>
</dbReference>
<feature type="transmembrane region" description="Helical" evidence="8">
    <location>
        <begin position="1728"/>
        <end position="1744"/>
    </location>
</feature>
<dbReference type="Pfam" id="PF24874">
    <property type="entry name" value="Piezo_THU9_anchor"/>
    <property type="match status" value="2"/>
</dbReference>
<feature type="transmembrane region" description="Helical" evidence="8">
    <location>
        <begin position="658"/>
        <end position="675"/>
    </location>
</feature>
<feature type="transmembrane region" description="Helical" evidence="8">
    <location>
        <begin position="336"/>
        <end position="354"/>
    </location>
</feature>
<dbReference type="InterPro" id="IPR031334">
    <property type="entry name" value="Piezo_cap_dom"/>
</dbReference>
<feature type="transmembrane region" description="Helical" evidence="8">
    <location>
        <begin position="1034"/>
        <end position="1051"/>
    </location>
</feature>
<dbReference type="InterPro" id="IPR027272">
    <property type="entry name" value="Piezo"/>
</dbReference>
<feature type="transmembrane region" description="Helical" evidence="8">
    <location>
        <begin position="820"/>
        <end position="837"/>
    </location>
</feature>
<dbReference type="InterPro" id="IPR056768">
    <property type="entry name" value="THU_Piezo"/>
</dbReference>